<keyword evidence="4" id="KW-0963">Cytoplasm</keyword>
<feature type="compositionally biased region" description="Basic and acidic residues" evidence="19">
    <location>
        <begin position="461"/>
        <end position="491"/>
    </location>
</feature>
<evidence type="ECO:0000256" key="17">
    <source>
        <dbReference type="RuleBase" id="RU000394"/>
    </source>
</evidence>
<evidence type="ECO:0000313" key="21">
    <source>
        <dbReference type="Proteomes" id="UP000515163"/>
    </source>
</evidence>
<evidence type="ECO:0000256" key="14">
    <source>
        <dbReference type="ARBA" id="ARBA00023329"/>
    </source>
</evidence>
<keyword evidence="21" id="KW-1185">Reference proteome</keyword>
<evidence type="ECO:0000256" key="10">
    <source>
        <dbReference type="ARBA" id="ARBA00023054"/>
    </source>
</evidence>
<dbReference type="Gene3D" id="3.40.850.10">
    <property type="entry name" value="Kinesin motor domain"/>
    <property type="match status" value="1"/>
</dbReference>
<comment type="function">
    <text evidence="15">Minus-end microtubule-dependent motor protein. Involved in apically targeted transport. Required for zonula adherens maintenance.</text>
</comment>
<dbReference type="GO" id="GO:0030659">
    <property type="term" value="C:cytoplasmic vesicle membrane"/>
    <property type="evidence" value="ECO:0007669"/>
    <property type="project" value="UniProtKB-SubCell"/>
</dbReference>
<evidence type="ECO:0000259" key="20">
    <source>
        <dbReference type="PROSITE" id="PS50067"/>
    </source>
</evidence>
<dbReference type="InterPro" id="IPR027640">
    <property type="entry name" value="Kinesin-like_fam"/>
</dbReference>
<sequence>MEKKFAELNEKQLQTLRKLLLEHLNRGKWDNDNEPADKEAQPSNRHSATHFKTPMKFDPSSSAKPSPSRDEIWKQELGFDESSEGDDSNTEDEPEADQINSNKASSIEVHALQTELKQKEKQREELLIKLKALSEKTTNYKSKLQKAEQSKKSQIKIMKKTQESQIQMKAELIHNLEELIEEQETKILELESRIKGGNIGSPQISGKASSIKKLVDSINDLHTEKSRIYETWLSTQSELETVRQEHKEAMEKMKWELSDMDNMNRKIQVENLKLQQAGNVITENNNQSKHLQLQEENDLLKTKIRNLEQDISTLEESAKESKKKHDIELMEVRKKLRDTETKYTNLASTPPKVRMVSVVSEETKRQLDEMIKQNKDLESLLGTTRSDLSSKNAALQSEIKALRISNNDATVREKKALSECQSLRDSLKESRNLEGSLREKDGVIKSLESEIYKLKGEMERLHKQAERDKQKREYETKRKLEEERQSSEKSSRLMKAKLDNTVLQVKLLSTVIKQIKRQYKDLKIETLKMATAIKPAIKDVQRQILNRIENIDGRNKDLVQKYKKEMALRKKYHNELVDLKGNIRVYCRVRPVIREDGGGKMAEKVVSFDEDDDGLLNVWSKGSNRPFEMDQVFKPDSTQEEVFNEVKPLVISCIDGYNVCIFAYGQTGSGKTFTMEGIPDNPGINQRALQLLFEETSDRQGEWQYSISISVMEIYNEMLRDLLSEDTSAKLDIKQGKDGLFVPGLQEVMVSNLQELNEVFQLGKQNRSTAFTDMNEHSSRSHALLCVTIIGVNRSTGSRTTGKLNLVDLAGSERISKSGSEGARMKEAQNINKSLSSLGDVIHSLKSKSSHVPYRNSKLTYLLQESLGGDSKTLMVVQVAPVEKNVGETVCSLTFAQRVRTVELGQATRKTETAAAVQLKDRLREYEGSPSRMKTSSLPRPRIR</sequence>
<gene>
    <name evidence="22" type="primary">LOC116299683</name>
</gene>
<dbReference type="GO" id="GO:0005871">
    <property type="term" value="C:kinesin complex"/>
    <property type="evidence" value="ECO:0007669"/>
    <property type="project" value="UniProtKB-ARBA"/>
</dbReference>
<evidence type="ECO:0000256" key="7">
    <source>
        <dbReference type="ARBA" id="ARBA00022741"/>
    </source>
</evidence>
<keyword evidence="7 16" id="KW-0547">Nucleotide-binding</keyword>
<dbReference type="FunCoup" id="A0A6P8IDG4">
    <property type="interactions" value="139"/>
</dbReference>
<accession>A0A6P8IDG4</accession>
<dbReference type="GO" id="GO:0005874">
    <property type="term" value="C:microtubule"/>
    <property type="evidence" value="ECO:0007669"/>
    <property type="project" value="UniProtKB-KW"/>
</dbReference>
<dbReference type="KEGG" id="aten:116299683"/>
<keyword evidence="11" id="KW-0472">Membrane</keyword>
<comment type="similarity">
    <text evidence="16 17">Belongs to the TRAFAC class myosin-kinesin ATPase superfamily. Kinesin family.</text>
</comment>
<feature type="compositionally biased region" description="Basic and acidic residues" evidence="19">
    <location>
        <begin position="26"/>
        <end position="40"/>
    </location>
</feature>
<dbReference type="Pfam" id="PF00225">
    <property type="entry name" value="Kinesin"/>
    <property type="match status" value="1"/>
</dbReference>
<keyword evidence="9" id="KW-0965">Cell junction</keyword>
<evidence type="ECO:0000256" key="6">
    <source>
        <dbReference type="ARBA" id="ARBA00022701"/>
    </source>
</evidence>
<keyword evidence="5" id="KW-0597">Phosphoprotein</keyword>
<dbReference type="GO" id="GO:0005524">
    <property type="term" value="F:ATP binding"/>
    <property type="evidence" value="ECO:0007669"/>
    <property type="project" value="UniProtKB-UniRule"/>
</dbReference>
<reference evidence="22" key="1">
    <citation type="submission" date="2025-08" db="UniProtKB">
        <authorList>
            <consortium name="RefSeq"/>
        </authorList>
    </citation>
    <scope>IDENTIFICATION</scope>
    <source>
        <tissue evidence="22">Tentacle</tissue>
    </source>
</reference>
<proteinExistence type="inferred from homology"/>
<feature type="binding site" evidence="16">
    <location>
        <begin position="665"/>
        <end position="672"/>
    </location>
    <ligand>
        <name>ATP</name>
        <dbReference type="ChEBI" id="CHEBI:30616"/>
    </ligand>
</feature>
<dbReference type="PROSITE" id="PS50067">
    <property type="entry name" value="KINESIN_MOTOR_2"/>
    <property type="match status" value="1"/>
</dbReference>
<dbReference type="GO" id="GO:0003777">
    <property type="term" value="F:microtubule motor activity"/>
    <property type="evidence" value="ECO:0007669"/>
    <property type="project" value="InterPro"/>
</dbReference>
<dbReference type="InterPro" id="IPR036961">
    <property type="entry name" value="Kinesin_motor_dom_sf"/>
</dbReference>
<evidence type="ECO:0000256" key="9">
    <source>
        <dbReference type="ARBA" id="ARBA00022949"/>
    </source>
</evidence>
<evidence type="ECO:0000256" key="3">
    <source>
        <dbReference type="ARBA" id="ARBA00004536"/>
    </source>
</evidence>
<evidence type="ECO:0000256" key="12">
    <source>
        <dbReference type="ARBA" id="ARBA00023175"/>
    </source>
</evidence>
<feature type="compositionally biased region" description="Acidic residues" evidence="19">
    <location>
        <begin position="78"/>
        <end position="96"/>
    </location>
</feature>
<evidence type="ECO:0000256" key="1">
    <source>
        <dbReference type="ARBA" id="ARBA00004284"/>
    </source>
</evidence>
<organism evidence="21 22">
    <name type="scientific">Actinia tenebrosa</name>
    <name type="common">Australian red waratah sea anemone</name>
    <dbReference type="NCBI Taxonomy" id="6105"/>
    <lineage>
        <taxon>Eukaryota</taxon>
        <taxon>Metazoa</taxon>
        <taxon>Cnidaria</taxon>
        <taxon>Anthozoa</taxon>
        <taxon>Hexacorallia</taxon>
        <taxon>Actiniaria</taxon>
        <taxon>Actiniidae</taxon>
        <taxon>Actinia</taxon>
    </lineage>
</organism>
<keyword evidence="8 16" id="KW-0067">ATP-binding</keyword>
<name>A0A6P8IDG4_ACTTE</name>
<evidence type="ECO:0000256" key="13">
    <source>
        <dbReference type="ARBA" id="ARBA00023212"/>
    </source>
</evidence>
<dbReference type="PANTHER" id="PTHR47972:SF28">
    <property type="entry name" value="KINESIN-LIKE PROTEIN KLP-3"/>
    <property type="match status" value="1"/>
</dbReference>
<dbReference type="GO" id="GO:0007018">
    <property type="term" value="P:microtubule-based movement"/>
    <property type="evidence" value="ECO:0007669"/>
    <property type="project" value="InterPro"/>
</dbReference>
<evidence type="ECO:0000256" key="18">
    <source>
        <dbReference type="SAM" id="Coils"/>
    </source>
</evidence>
<evidence type="ECO:0000256" key="16">
    <source>
        <dbReference type="PROSITE-ProRule" id="PRU00283"/>
    </source>
</evidence>
<evidence type="ECO:0000256" key="11">
    <source>
        <dbReference type="ARBA" id="ARBA00023136"/>
    </source>
</evidence>
<dbReference type="GO" id="GO:0005912">
    <property type="term" value="C:adherens junction"/>
    <property type="evidence" value="ECO:0007669"/>
    <property type="project" value="UniProtKB-SubCell"/>
</dbReference>
<feature type="coiled-coil region" evidence="18">
    <location>
        <begin position="290"/>
        <end position="380"/>
    </location>
</feature>
<dbReference type="GO" id="GO:0008017">
    <property type="term" value="F:microtubule binding"/>
    <property type="evidence" value="ECO:0007669"/>
    <property type="project" value="InterPro"/>
</dbReference>
<dbReference type="InParanoid" id="A0A6P8IDG4"/>
<keyword evidence="10 18" id="KW-0175">Coiled coil</keyword>
<dbReference type="PRINTS" id="PR00380">
    <property type="entry name" value="KINESINHEAVY"/>
</dbReference>
<feature type="region of interest" description="Disordered" evidence="19">
    <location>
        <begin position="26"/>
        <end position="105"/>
    </location>
</feature>
<dbReference type="RefSeq" id="XP_031564252.1">
    <property type="nucleotide sequence ID" value="XM_031708392.1"/>
</dbReference>
<feature type="region of interest" description="Disordered" evidence="19">
    <location>
        <begin position="461"/>
        <end position="493"/>
    </location>
</feature>
<keyword evidence="12 16" id="KW-0505">Motor protein</keyword>
<dbReference type="InterPro" id="IPR019821">
    <property type="entry name" value="Kinesin_motor_CS"/>
</dbReference>
<dbReference type="PROSITE" id="PS00411">
    <property type="entry name" value="KINESIN_MOTOR_1"/>
    <property type="match status" value="1"/>
</dbReference>
<feature type="domain" description="Kinesin motor" evidence="20">
    <location>
        <begin position="582"/>
        <end position="902"/>
    </location>
</feature>
<evidence type="ECO:0000256" key="8">
    <source>
        <dbReference type="ARBA" id="ARBA00022840"/>
    </source>
</evidence>
<evidence type="ECO:0000256" key="4">
    <source>
        <dbReference type="ARBA" id="ARBA00022490"/>
    </source>
</evidence>
<protein>
    <recommendedName>
        <fullName evidence="17">Kinesin-like protein</fullName>
    </recommendedName>
</protein>
<dbReference type="GO" id="GO:0005813">
    <property type="term" value="C:centrosome"/>
    <property type="evidence" value="ECO:0007669"/>
    <property type="project" value="UniProtKB-SubCell"/>
</dbReference>
<evidence type="ECO:0000256" key="2">
    <source>
        <dbReference type="ARBA" id="ARBA00004300"/>
    </source>
</evidence>
<dbReference type="OrthoDB" id="3176171at2759"/>
<dbReference type="Proteomes" id="UP000515163">
    <property type="component" value="Unplaced"/>
</dbReference>
<keyword evidence="6 17" id="KW-0493">Microtubule</keyword>
<dbReference type="SUPFAM" id="SSF52540">
    <property type="entry name" value="P-loop containing nucleoside triphosphate hydrolases"/>
    <property type="match status" value="1"/>
</dbReference>
<dbReference type="PANTHER" id="PTHR47972">
    <property type="entry name" value="KINESIN-LIKE PROTEIN KLP-3"/>
    <property type="match status" value="1"/>
</dbReference>
<dbReference type="AlphaFoldDB" id="A0A6P8IDG4"/>
<dbReference type="GeneID" id="116299683"/>
<evidence type="ECO:0000256" key="19">
    <source>
        <dbReference type="SAM" id="MobiDB-lite"/>
    </source>
</evidence>
<evidence type="ECO:0000256" key="5">
    <source>
        <dbReference type="ARBA" id="ARBA00022553"/>
    </source>
</evidence>
<dbReference type="InterPro" id="IPR027417">
    <property type="entry name" value="P-loop_NTPase"/>
</dbReference>
<keyword evidence="14" id="KW-0968">Cytoplasmic vesicle</keyword>
<dbReference type="SMART" id="SM00129">
    <property type="entry name" value="KISc"/>
    <property type="match status" value="1"/>
</dbReference>
<dbReference type="CDD" id="cd01366">
    <property type="entry name" value="KISc_C_terminal"/>
    <property type="match status" value="1"/>
</dbReference>
<dbReference type="FunFam" id="3.40.850.10:FF:000022">
    <property type="entry name" value="Kinesin-like protein"/>
    <property type="match status" value="1"/>
</dbReference>
<keyword evidence="13" id="KW-0206">Cytoskeleton</keyword>
<feature type="region of interest" description="Disordered" evidence="19">
    <location>
        <begin position="925"/>
        <end position="944"/>
    </location>
</feature>
<dbReference type="InterPro" id="IPR001752">
    <property type="entry name" value="Kinesin_motor_dom"/>
</dbReference>
<evidence type="ECO:0000313" key="22">
    <source>
        <dbReference type="RefSeq" id="XP_031564252.1"/>
    </source>
</evidence>
<comment type="subcellular location">
    <subcellularLocation>
        <location evidence="3">Cell junction</location>
        <location evidence="3">Adherens junction</location>
    </subcellularLocation>
    <subcellularLocation>
        <location evidence="2">Cytoplasm</location>
        <location evidence="2">Cytoskeleton</location>
        <location evidence="2">Microtubule organizing center</location>
        <location evidence="2">Centrosome</location>
    </subcellularLocation>
    <subcellularLocation>
        <location evidence="1">Cytoplasmic vesicle membrane</location>
        <topology evidence="1">Peripheral membrane protein</topology>
    </subcellularLocation>
</comment>
<evidence type="ECO:0000256" key="15">
    <source>
        <dbReference type="ARBA" id="ARBA00060102"/>
    </source>
</evidence>